<accession>A0A7N2M9Z3</accession>
<proteinExistence type="predicted"/>
<keyword evidence="3" id="KW-1185">Reference proteome</keyword>
<reference evidence="2" key="2">
    <citation type="submission" date="2021-01" db="UniProtKB">
        <authorList>
            <consortium name="EnsemblPlants"/>
        </authorList>
    </citation>
    <scope>IDENTIFICATION</scope>
</reference>
<dbReference type="EMBL" id="LRBV02000008">
    <property type="status" value="NOT_ANNOTATED_CDS"/>
    <property type="molecule type" value="Genomic_DNA"/>
</dbReference>
<feature type="region of interest" description="Disordered" evidence="1">
    <location>
        <begin position="1"/>
        <end position="41"/>
    </location>
</feature>
<sequence length="71" mass="7932">MLQRLVPQSPISNMNPKRMDCDDSSGDETTTAMKRRNLSDEASISDEKALVEELHRDESESSGLRLLGLLL</sequence>
<evidence type="ECO:0000256" key="1">
    <source>
        <dbReference type="SAM" id="MobiDB-lite"/>
    </source>
</evidence>
<evidence type="ECO:0000313" key="2">
    <source>
        <dbReference type="EnsemblPlants" id="QL08p013983:mrna:CDS:1"/>
    </source>
</evidence>
<dbReference type="AlphaFoldDB" id="A0A7N2M9Z3"/>
<name>A0A7N2M9Z3_QUELO</name>
<evidence type="ECO:0000313" key="3">
    <source>
        <dbReference type="Proteomes" id="UP000594261"/>
    </source>
</evidence>
<dbReference type="Proteomes" id="UP000594261">
    <property type="component" value="Chromosome 8"/>
</dbReference>
<dbReference type="Gramene" id="QL08p013983:mrna">
    <property type="protein sequence ID" value="QL08p013983:mrna:CDS:1"/>
    <property type="gene ID" value="QL08p013983"/>
</dbReference>
<dbReference type="InParanoid" id="A0A7N2M9Z3"/>
<organism evidence="2 3">
    <name type="scientific">Quercus lobata</name>
    <name type="common">Valley oak</name>
    <dbReference type="NCBI Taxonomy" id="97700"/>
    <lineage>
        <taxon>Eukaryota</taxon>
        <taxon>Viridiplantae</taxon>
        <taxon>Streptophyta</taxon>
        <taxon>Embryophyta</taxon>
        <taxon>Tracheophyta</taxon>
        <taxon>Spermatophyta</taxon>
        <taxon>Magnoliopsida</taxon>
        <taxon>eudicotyledons</taxon>
        <taxon>Gunneridae</taxon>
        <taxon>Pentapetalae</taxon>
        <taxon>rosids</taxon>
        <taxon>fabids</taxon>
        <taxon>Fagales</taxon>
        <taxon>Fagaceae</taxon>
        <taxon>Quercus</taxon>
    </lineage>
</organism>
<protein>
    <submittedName>
        <fullName evidence="2">Uncharacterized protein</fullName>
    </submittedName>
</protein>
<reference evidence="2 3" key="1">
    <citation type="journal article" date="2016" name="G3 (Bethesda)">
        <title>First Draft Assembly and Annotation of the Genome of a California Endemic Oak Quercus lobata Nee (Fagaceae).</title>
        <authorList>
            <person name="Sork V.L."/>
            <person name="Fitz-Gibbon S.T."/>
            <person name="Puiu D."/>
            <person name="Crepeau M."/>
            <person name="Gugger P.F."/>
            <person name="Sherman R."/>
            <person name="Stevens K."/>
            <person name="Langley C.H."/>
            <person name="Pellegrini M."/>
            <person name="Salzberg S.L."/>
        </authorList>
    </citation>
    <scope>NUCLEOTIDE SEQUENCE [LARGE SCALE GENOMIC DNA]</scope>
    <source>
        <strain evidence="2 3">cv. SW786</strain>
    </source>
</reference>
<dbReference type="EnsemblPlants" id="QL08p013983:mrna">
    <property type="protein sequence ID" value="QL08p013983:mrna:CDS:1"/>
    <property type="gene ID" value="QL08p013983"/>
</dbReference>